<accession>A0ABS9KBE8</accession>
<name>A0ABS9KBE8_9BACT</name>
<sequence>MVFPRSKSPNKKFKIIVAELDKLTLNKLNEKNFNGDVALISYIVEYNRAILELREFASTTKQNGKTKIIDLASNQENILRVLNGYPVEKISCENSQSNLTMYKEGCLDCGTAECYTTAKNACEGDPDCNFMCDTLDLAGGWCTLSIATSCFIYNVSLSLTEDNS</sequence>
<reference evidence="1" key="1">
    <citation type="submission" date="2022-01" db="EMBL/GenBank/DDBJ databases">
        <authorList>
            <person name="Wang Y."/>
        </authorList>
    </citation>
    <scope>NUCLEOTIDE SEQUENCE</scope>
    <source>
        <strain evidence="1">WB101</strain>
    </source>
</reference>
<protein>
    <submittedName>
        <fullName evidence="1">Uncharacterized protein</fullName>
    </submittedName>
</protein>
<organism evidence="1 2">
    <name type="scientific">Rhodohalobacter sulfatireducens</name>
    <dbReference type="NCBI Taxonomy" id="2911366"/>
    <lineage>
        <taxon>Bacteria</taxon>
        <taxon>Pseudomonadati</taxon>
        <taxon>Balneolota</taxon>
        <taxon>Balneolia</taxon>
        <taxon>Balneolales</taxon>
        <taxon>Balneolaceae</taxon>
        <taxon>Rhodohalobacter</taxon>
    </lineage>
</organism>
<keyword evidence="2" id="KW-1185">Reference proteome</keyword>
<comment type="caution">
    <text evidence="1">The sequence shown here is derived from an EMBL/GenBank/DDBJ whole genome shotgun (WGS) entry which is preliminary data.</text>
</comment>
<dbReference type="RefSeq" id="WP_237853021.1">
    <property type="nucleotide sequence ID" value="NZ_JAKLWS010000005.1"/>
</dbReference>
<evidence type="ECO:0000313" key="2">
    <source>
        <dbReference type="Proteomes" id="UP001165366"/>
    </source>
</evidence>
<proteinExistence type="predicted"/>
<evidence type="ECO:0000313" key="1">
    <source>
        <dbReference type="EMBL" id="MCG2588177.1"/>
    </source>
</evidence>
<dbReference type="Proteomes" id="UP001165366">
    <property type="component" value="Unassembled WGS sequence"/>
</dbReference>
<reference evidence="1" key="2">
    <citation type="submission" date="2024-05" db="EMBL/GenBank/DDBJ databases">
        <title>Rhodohalobacter halophilus gen. nov., sp. nov., a moderately halophilic member of the family Balneolaceae.</title>
        <authorList>
            <person name="Xia J."/>
        </authorList>
    </citation>
    <scope>NUCLEOTIDE SEQUENCE</scope>
    <source>
        <strain evidence="1">WB101</strain>
    </source>
</reference>
<dbReference type="EMBL" id="JAKLWS010000005">
    <property type="protein sequence ID" value="MCG2588177.1"/>
    <property type="molecule type" value="Genomic_DNA"/>
</dbReference>
<gene>
    <name evidence="1" type="ORF">L6773_06340</name>
</gene>